<accession>A0A0L0DPL9</accession>
<dbReference type="GO" id="GO:0016018">
    <property type="term" value="F:cyclosporin A binding"/>
    <property type="evidence" value="ECO:0007669"/>
    <property type="project" value="TreeGrafter"/>
</dbReference>
<proteinExistence type="predicted"/>
<dbReference type="GeneID" id="25568365"/>
<evidence type="ECO:0000256" key="5">
    <source>
        <dbReference type="SAM" id="Phobius"/>
    </source>
</evidence>
<reference evidence="7 8" key="1">
    <citation type="submission" date="2010-05" db="EMBL/GenBank/DDBJ databases">
        <title>The Genome Sequence of Thecamonas trahens ATCC 50062.</title>
        <authorList>
            <consortium name="The Broad Institute Genome Sequencing Platform"/>
            <person name="Russ C."/>
            <person name="Cuomo C."/>
            <person name="Shea T."/>
            <person name="Young S.K."/>
            <person name="Zeng Q."/>
            <person name="Koehrsen M."/>
            <person name="Haas B."/>
            <person name="Borodovsky M."/>
            <person name="Guigo R."/>
            <person name="Alvarado L."/>
            <person name="Berlin A."/>
            <person name="Bochicchio J."/>
            <person name="Borenstein D."/>
            <person name="Chapman S."/>
            <person name="Chen Z."/>
            <person name="Freedman E."/>
            <person name="Gellesch M."/>
            <person name="Goldberg J."/>
            <person name="Griggs A."/>
            <person name="Gujja S."/>
            <person name="Heilman E."/>
            <person name="Heiman D."/>
            <person name="Hepburn T."/>
            <person name="Howarth C."/>
            <person name="Jen D."/>
            <person name="Larson L."/>
            <person name="Mehta T."/>
            <person name="Park D."/>
            <person name="Pearson M."/>
            <person name="Roberts A."/>
            <person name="Saif S."/>
            <person name="Shenoy N."/>
            <person name="Sisk P."/>
            <person name="Stolte C."/>
            <person name="Sykes S."/>
            <person name="Thomson T."/>
            <person name="Walk T."/>
            <person name="White J."/>
            <person name="Yandava C."/>
            <person name="Burger G."/>
            <person name="Gray M.W."/>
            <person name="Holland P.W.H."/>
            <person name="King N."/>
            <person name="Lang F.B.F."/>
            <person name="Roger A.J."/>
            <person name="Ruiz-Trillo I."/>
            <person name="Lander E."/>
            <person name="Nusbaum C."/>
        </authorList>
    </citation>
    <scope>NUCLEOTIDE SEQUENCE [LARGE SCALE GENOMIC DNA]</scope>
    <source>
        <strain evidence="7 8">ATCC 50062</strain>
    </source>
</reference>
<dbReference type="InterPro" id="IPR029000">
    <property type="entry name" value="Cyclophilin-like_dom_sf"/>
</dbReference>
<dbReference type="Proteomes" id="UP000054408">
    <property type="component" value="Unassembled WGS sequence"/>
</dbReference>
<dbReference type="EC" id="5.2.1.8" evidence="2"/>
<evidence type="ECO:0000256" key="4">
    <source>
        <dbReference type="ARBA" id="ARBA00023235"/>
    </source>
</evidence>
<keyword evidence="4 7" id="KW-0413">Isomerase</keyword>
<feature type="domain" description="PPIase cyclophilin-type" evidence="6">
    <location>
        <begin position="510"/>
        <end position="666"/>
    </location>
</feature>
<organism evidence="7 8">
    <name type="scientific">Thecamonas trahens ATCC 50062</name>
    <dbReference type="NCBI Taxonomy" id="461836"/>
    <lineage>
        <taxon>Eukaryota</taxon>
        <taxon>Apusozoa</taxon>
        <taxon>Apusomonadida</taxon>
        <taxon>Apusomonadidae</taxon>
        <taxon>Thecamonas</taxon>
    </lineage>
</organism>
<keyword evidence="5" id="KW-1133">Transmembrane helix</keyword>
<evidence type="ECO:0000313" key="8">
    <source>
        <dbReference type="Proteomes" id="UP000054408"/>
    </source>
</evidence>
<dbReference type="EMBL" id="GL349487">
    <property type="protein sequence ID" value="KNC54242.1"/>
    <property type="molecule type" value="Genomic_DNA"/>
</dbReference>
<dbReference type="GO" id="GO:0006457">
    <property type="term" value="P:protein folding"/>
    <property type="evidence" value="ECO:0007669"/>
    <property type="project" value="TreeGrafter"/>
</dbReference>
<comment type="catalytic activity">
    <reaction evidence="1">
        <text>[protein]-peptidylproline (omega=180) = [protein]-peptidylproline (omega=0)</text>
        <dbReference type="Rhea" id="RHEA:16237"/>
        <dbReference type="Rhea" id="RHEA-COMP:10747"/>
        <dbReference type="Rhea" id="RHEA-COMP:10748"/>
        <dbReference type="ChEBI" id="CHEBI:83833"/>
        <dbReference type="ChEBI" id="CHEBI:83834"/>
        <dbReference type="EC" id="5.2.1.8"/>
    </reaction>
</comment>
<dbReference type="Pfam" id="PF00160">
    <property type="entry name" value="Pro_isomerase"/>
    <property type="match status" value="1"/>
</dbReference>
<sequence length="667" mass="71319">MPSFPAFPQAVLAAHVVLAALAALAALATHVVVERLGLDDALIVVIIVRQELVRVFNFNFPPSLLFVVLLLVLGLRTSESELVRSGSAESESSGSYVVAVESSSASGAELYAELLDADEQPRRAFLAALSEMYNLALMGDSLEQLEEEEQIEVDWMEYLSQRLAHQLGPKEWTVGDDERAPFAWLGVYDVVPFLSLDEPDTAKELVERELWRHILVSIPVTGLHGGHYSQLLCTMDTTSGVIDIVSLDSLPTGHGHFLNDTAAEDTLAGLLRTGVLGNVDDGADLGLRRVSNFVQQSGASQNCGFMVALGRQVVFEVLAAIEREGLDDMPPLDVRDMVLSQLHVITRAAGRCARLELRADLGRQYAAYLASPRRLRRKHRFRPAPPAFTPSSTIDGPQDRVERSVMNRSVMNESAAEPLDSCRRWSTMASRTRVYMDIHIGDAAAWSEENAAYARGCAFVAAEGGAYGLGAELAALDEEQAALAAELYTSNPKYSSQGRMRTTPPASLCAGRLVIELHDEVAPKAVANFAALCSGEKGVSKASGKALSYAGTPIHRIVPGFVAQGGDFVRGDGSGGESIYGKKFKDEKAGLKGKHDARGVVSMANSGRNSNTSQFFLTLAPAPQCDGKHVVFGSVVDGLDVLDAIEAVGSSTGAPTAPVVIGACGLL</sequence>
<keyword evidence="5" id="KW-0812">Transmembrane</keyword>
<dbReference type="RefSeq" id="XP_013753879.1">
    <property type="nucleotide sequence ID" value="XM_013898425.1"/>
</dbReference>
<dbReference type="FunFam" id="2.40.100.10:FF:000025">
    <property type="entry name" value="Peptidyl-prolyl cis-trans isomerase CYP19-2"/>
    <property type="match status" value="1"/>
</dbReference>
<keyword evidence="3" id="KW-0697">Rotamase</keyword>
<name>A0A0L0DPL9_THETB</name>
<dbReference type="STRING" id="461836.A0A0L0DPL9"/>
<dbReference type="GO" id="GO:0005737">
    <property type="term" value="C:cytoplasm"/>
    <property type="evidence" value="ECO:0007669"/>
    <property type="project" value="TreeGrafter"/>
</dbReference>
<dbReference type="PROSITE" id="PS50072">
    <property type="entry name" value="CSA_PPIASE_2"/>
    <property type="match status" value="1"/>
</dbReference>
<dbReference type="GO" id="GO:0003755">
    <property type="term" value="F:peptidyl-prolyl cis-trans isomerase activity"/>
    <property type="evidence" value="ECO:0007669"/>
    <property type="project" value="UniProtKB-KW"/>
</dbReference>
<dbReference type="SUPFAM" id="SSF50891">
    <property type="entry name" value="Cyclophilin-like"/>
    <property type="match status" value="1"/>
</dbReference>
<evidence type="ECO:0000259" key="6">
    <source>
        <dbReference type="PROSITE" id="PS50072"/>
    </source>
</evidence>
<evidence type="ECO:0000313" key="7">
    <source>
        <dbReference type="EMBL" id="KNC54242.1"/>
    </source>
</evidence>
<dbReference type="Gene3D" id="2.40.100.10">
    <property type="entry name" value="Cyclophilin-like"/>
    <property type="match status" value="1"/>
</dbReference>
<dbReference type="AlphaFoldDB" id="A0A0L0DPL9"/>
<evidence type="ECO:0000256" key="1">
    <source>
        <dbReference type="ARBA" id="ARBA00000971"/>
    </source>
</evidence>
<feature type="transmembrane region" description="Helical" evidence="5">
    <location>
        <begin position="52"/>
        <end position="75"/>
    </location>
</feature>
<keyword evidence="8" id="KW-1185">Reference proteome</keyword>
<dbReference type="OrthoDB" id="193499at2759"/>
<protein>
    <recommendedName>
        <fullName evidence="2">peptidylprolyl isomerase</fullName>
        <ecNumber evidence="2">5.2.1.8</ecNumber>
    </recommendedName>
</protein>
<evidence type="ECO:0000256" key="3">
    <source>
        <dbReference type="ARBA" id="ARBA00023110"/>
    </source>
</evidence>
<dbReference type="PANTHER" id="PTHR11071">
    <property type="entry name" value="PEPTIDYL-PROLYL CIS-TRANS ISOMERASE"/>
    <property type="match status" value="1"/>
</dbReference>
<dbReference type="eggNOG" id="KOG0865">
    <property type="taxonomic scope" value="Eukaryota"/>
</dbReference>
<dbReference type="PANTHER" id="PTHR11071:SF561">
    <property type="entry name" value="PEPTIDYL-PROLYL CIS-TRANS ISOMERASE D-RELATED"/>
    <property type="match status" value="1"/>
</dbReference>
<evidence type="ECO:0000256" key="2">
    <source>
        <dbReference type="ARBA" id="ARBA00013194"/>
    </source>
</evidence>
<dbReference type="InterPro" id="IPR002130">
    <property type="entry name" value="Cyclophilin-type_PPIase_dom"/>
</dbReference>
<keyword evidence="5" id="KW-0472">Membrane</keyword>
<dbReference type="PRINTS" id="PR00153">
    <property type="entry name" value="CSAPPISMRASE"/>
</dbReference>
<gene>
    <name evidence="7" type="ORF">AMSG_10038</name>
</gene>